<feature type="region of interest" description="Disordered" evidence="6">
    <location>
        <begin position="245"/>
        <end position="268"/>
    </location>
</feature>
<dbReference type="OMA" id="AMWFSDR"/>
<dbReference type="PANTHER" id="PTHR13026:SF0">
    <property type="entry name" value="RIBOSOMAL RNA PROCESSING 1B"/>
    <property type="match status" value="1"/>
</dbReference>
<dbReference type="Proteomes" id="UP000011777">
    <property type="component" value="Unassembled WGS sequence"/>
</dbReference>
<comment type="subcellular location">
    <subcellularLocation>
        <location evidence="1">Nucleus</location>
    </subcellularLocation>
</comment>
<gene>
    <name evidence="7" type="ORF">G210_4374</name>
</gene>
<organism evidence="7 8">
    <name type="scientific">Candida maltosa (strain Xu316)</name>
    <name type="common">Yeast</name>
    <dbReference type="NCBI Taxonomy" id="1245528"/>
    <lineage>
        <taxon>Eukaryota</taxon>
        <taxon>Fungi</taxon>
        <taxon>Dikarya</taxon>
        <taxon>Ascomycota</taxon>
        <taxon>Saccharomycotina</taxon>
        <taxon>Pichiomycetes</taxon>
        <taxon>Debaryomycetaceae</taxon>
        <taxon>Candida/Lodderomyces clade</taxon>
        <taxon>Candida</taxon>
    </lineage>
</organism>
<comment type="similarity">
    <text evidence="2">Belongs to the RRP1 family.</text>
</comment>
<reference evidence="7 8" key="1">
    <citation type="submission" date="2013-02" db="EMBL/GenBank/DDBJ databases">
        <title>Genome sequence of Candida maltosa Xu316, a potential industrial strain for xylitol and ethanol production.</title>
        <authorList>
            <person name="Yu J."/>
            <person name="Wang Q."/>
            <person name="Geng X."/>
            <person name="Bao W."/>
            <person name="He P."/>
            <person name="Cai J."/>
        </authorList>
    </citation>
    <scope>NUCLEOTIDE SEQUENCE [LARGE SCALE GENOMIC DNA]</scope>
    <source>
        <strain evidence="8">Xu316</strain>
    </source>
</reference>
<feature type="compositionally biased region" description="Acidic residues" evidence="6">
    <location>
        <begin position="247"/>
        <end position="268"/>
    </location>
</feature>
<dbReference type="OrthoDB" id="2019504at2759"/>
<comment type="caution">
    <text evidence="7">The sequence shown here is derived from an EMBL/GenBank/DDBJ whole genome shotgun (WGS) entry which is preliminary data.</text>
</comment>
<dbReference type="Pfam" id="PF05997">
    <property type="entry name" value="Nop52"/>
    <property type="match status" value="1"/>
</dbReference>
<keyword evidence="8" id="KW-1185">Reference proteome</keyword>
<feature type="coiled-coil region" evidence="5">
    <location>
        <begin position="171"/>
        <end position="198"/>
    </location>
</feature>
<dbReference type="InterPro" id="IPR010301">
    <property type="entry name" value="RRP1"/>
</dbReference>
<dbReference type="PANTHER" id="PTHR13026">
    <property type="entry name" value="NNP-1 PROTEIN NOVEL NUCLEAR PROTEIN 1 NOP52"/>
    <property type="match status" value="1"/>
</dbReference>
<sequence>MSNTSTFAKRLASNDKPTRDAALESLQKYLKTNKNLTLLDLQKIWKGLYFSVWYCDRSKAQERLCESLGRLYSEYIAPEKFHSFVLAFYDILGKEWGQLDKWRIDKYYLLVRRVLRHNFIYFKKNNWDEKIVNEWVEVMEKSVLSGDPSVSLGLPYHLCDIFLDELEGVMFDQLQEEIDIITRENDDADDLVDELKVEVASEVPVLKIIEPFAKLNKSAQLKTLREKCKCDVLDDFRLIEWGVIKDENEEEEDEDSDDDEDEDEWNGF</sequence>
<dbReference type="GO" id="GO:0030688">
    <property type="term" value="C:preribosome, small subunit precursor"/>
    <property type="evidence" value="ECO:0007669"/>
    <property type="project" value="InterPro"/>
</dbReference>
<evidence type="ECO:0000256" key="2">
    <source>
        <dbReference type="ARBA" id="ARBA00006374"/>
    </source>
</evidence>
<name>M3J0T3_CANMX</name>
<dbReference type="STRING" id="1245528.M3J0T3"/>
<dbReference type="HOGENOM" id="CLU_022876_0_2_1"/>
<evidence type="ECO:0000256" key="5">
    <source>
        <dbReference type="SAM" id="Coils"/>
    </source>
</evidence>
<keyword evidence="4" id="KW-0539">Nucleus</keyword>
<evidence type="ECO:0000313" key="7">
    <source>
        <dbReference type="EMBL" id="EMG45453.1"/>
    </source>
</evidence>
<accession>M3J0T3</accession>
<evidence type="ECO:0000313" key="8">
    <source>
        <dbReference type="Proteomes" id="UP000011777"/>
    </source>
</evidence>
<proteinExistence type="inferred from homology"/>
<keyword evidence="5" id="KW-0175">Coiled coil</keyword>
<dbReference type="EMBL" id="AOGT01002462">
    <property type="protein sequence ID" value="EMG45453.1"/>
    <property type="molecule type" value="Genomic_DNA"/>
</dbReference>
<keyword evidence="3" id="KW-0698">rRNA processing</keyword>
<protein>
    <submittedName>
        <fullName evidence="7">Ribosomal RNA-processing protein, putative (Ribosome biogenesis protein, putative)</fullName>
    </submittedName>
</protein>
<evidence type="ECO:0000256" key="4">
    <source>
        <dbReference type="ARBA" id="ARBA00023242"/>
    </source>
</evidence>
<dbReference type="GO" id="GO:0006364">
    <property type="term" value="P:rRNA processing"/>
    <property type="evidence" value="ECO:0007669"/>
    <property type="project" value="UniProtKB-KW"/>
</dbReference>
<dbReference type="eggNOG" id="KOG3911">
    <property type="taxonomic scope" value="Eukaryota"/>
</dbReference>
<dbReference type="AlphaFoldDB" id="M3J0T3"/>
<evidence type="ECO:0000256" key="1">
    <source>
        <dbReference type="ARBA" id="ARBA00004123"/>
    </source>
</evidence>
<evidence type="ECO:0000256" key="3">
    <source>
        <dbReference type="ARBA" id="ARBA00022552"/>
    </source>
</evidence>
<dbReference type="GO" id="GO:0005634">
    <property type="term" value="C:nucleus"/>
    <property type="evidence" value="ECO:0007669"/>
    <property type="project" value="UniProtKB-SubCell"/>
</dbReference>
<evidence type="ECO:0000256" key="6">
    <source>
        <dbReference type="SAM" id="MobiDB-lite"/>
    </source>
</evidence>